<dbReference type="PROSITE" id="PS51257">
    <property type="entry name" value="PROKAR_LIPOPROTEIN"/>
    <property type="match status" value="1"/>
</dbReference>
<keyword evidence="3" id="KW-0472">Membrane</keyword>
<organism evidence="9 10">
    <name type="scientific">Exiguobacterium aurantiacum</name>
    <dbReference type="NCBI Taxonomy" id="33987"/>
    <lineage>
        <taxon>Bacteria</taxon>
        <taxon>Bacillati</taxon>
        <taxon>Bacillota</taxon>
        <taxon>Bacilli</taxon>
        <taxon>Bacillales</taxon>
        <taxon>Bacillales Family XII. Incertae Sedis</taxon>
        <taxon>Exiguobacterium</taxon>
    </lineage>
</organism>
<accession>A0A377FTH3</accession>
<keyword evidence="5 6" id="KW-0449">Lipoprotein</keyword>
<dbReference type="GO" id="GO:0016020">
    <property type="term" value="C:membrane"/>
    <property type="evidence" value="ECO:0007669"/>
    <property type="project" value="UniProtKB-SubCell"/>
</dbReference>
<dbReference type="STRING" id="1397694.GCA_000702585_01977"/>
<feature type="chain" id="PRO_5038764060" description="Lipoprotein" evidence="8">
    <location>
        <begin position="25"/>
        <end position="273"/>
    </location>
</feature>
<dbReference type="AlphaFoldDB" id="A0A377FTH3"/>
<dbReference type="PANTHER" id="PTHR30429:SF1">
    <property type="entry name" value="D-METHIONINE-BINDING LIPOPROTEIN METQ-RELATED"/>
    <property type="match status" value="1"/>
</dbReference>
<gene>
    <name evidence="9" type="primary">metQ_2</name>
    <name evidence="9" type="ORF">NCTC13163_01479</name>
</gene>
<feature type="lipid moiety-binding region" description="S-diacylglycerol cysteine" evidence="7">
    <location>
        <position position="23"/>
    </location>
</feature>
<evidence type="ECO:0000313" key="9">
    <source>
        <dbReference type="EMBL" id="STO08110.1"/>
    </source>
</evidence>
<keyword evidence="2 8" id="KW-0732">Signal</keyword>
<proteinExistence type="inferred from homology"/>
<dbReference type="Pfam" id="PF03180">
    <property type="entry name" value="Lipoprotein_9"/>
    <property type="match status" value="1"/>
</dbReference>
<evidence type="ECO:0000256" key="6">
    <source>
        <dbReference type="PIRNR" id="PIRNR002854"/>
    </source>
</evidence>
<sequence>MNIKQKTVFAGTSLLAAIALSACGQSDASEALSNESLTIGVTGGPHQQIAEEVKKLAAEDGLELDIKVFNDYNTPNAALAEGSLDVNSYQTLSFLELQKSDKGYKIDDVFKTVAFPMGLYSDKLTDIDELKEGDKVAVPNDPANELRALRLYETAGLITLKEGLTDKATKRDIAENPLNLEFIELEASQLPTQLPEVALAAINTNFAMGAGLSINEDALFHEDTVDNPYPNYVVVRTDNKEDEVVETLKSYYHSDEIRTFIEETFNGSIVPAF</sequence>
<keyword evidence="4" id="KW-0564">Palmitate</keyword>
<dbReference type="RefSeq" id="WP_024371921.1">
    <property type="nucleotide sequence ID" value="NZ_UGGP01000001.1"/>
</dbReference>
<comment type="similarity">
    <text evidence="6">Belongs to the nlpA lipoprotein family.</text>
</comment>
<evidence type="ECO:0000256" key="4">
    <source>
        <dbReference type="ARBA" id="ARBA00023139"/>
    </source>
</evidence>
<reference evidence="9 10" key="1">
    <citation type="submission" date="2018-06" db="EMBL/GenBank/DDBJ databases">
        <authorList>
            <consortium name="Pathogen Informatics"/>
            <person name="Doyle S."/>
        </authorList>
    </citation>
    <scope>NUCLEOTIDE SEQUENCE [LARGE SCALE GENOMIC DNA]</scope>
    <source>
        <strain evidence="9 10">NCTC13163</strain>
    </source>
</reference>
<evidence type="ECO:0000256" key="1">
    <source>
        <dbReference type="ARBA" id="ARBA00004635"/>
    </source>
</evidence>
<feature type="signal peptide" evidence="8">
    <location>
        <begin position="1"/>
        <end position="24"/>
    </location>
</feature>
<dbReference type="InterPro" id="IPR004872">
    <property type="entry name" value="Lipoprotein_NlpA"/>
</dbReference>
<dbReference type="PIRSF" id="PIRSF002854">
    <property type="entry name" value="MetQ"/>
    <property type="match status" value="1"/>
</dbReference>
<dbReference type="Gene3D" id="3.40.190.10">
    <property type="entry name" value="Periplasmic binding protein-like II"/>
    <property type="match status" value="2"/>
</dbReference>
<name>A0A377FTH3_9BACL</name>
<evidence type="ECO:0000256" key="5">
    <source>
        <dbReference type="ARBA" id="ARBA00023288"/>
    </source>
</evidence>
<evidence type="ECO:0000256" key="7">
    <source>
        <dbReference type="PIRSR" id="PIRSR002854-1"/>
    </source>
</evidence>
<comment type="subcellular location">
    <subcellularLocation>
        <location evidence="1">Membrane</location>
        <topology evidence="1">Lipid-anchor</topology>
    </subcellularLocation>
</comment>
<dbReference type="Proteomes" id="UP000254060">
    <property type="component" value="Unassembled WGS sequence"/>
</dbReference>
<evidence type="ECO:0000313" key="10">
    <source>
        <dbReference type="Proteomes" id="UP000254060"/>
    </source>
</evidence>
<dbReference type="PANTHER" id="PTHR30429">
    <property type="entry name" value="D-METHIONINE-BINDING LIPOPROTEIN METQ"/>
    <property type="match status" value="1"/>
</dbReference>
<dbReference type="OrthoDB" id="9812878at2"/>
<evidence type="ECO:0000256" key="8">
    <source>
        <dbReference type="SAM" id="SignalP"/>
    </source>
</evidence>
<dbReference type="SUPFAM" id="SSF53850">
    <property type="entry name" value="Periplasmic binding protein-like II"/>
    <property type="match status" value="1"/>
</dbReference>
<dbReference type="EMBL" id="UGGP01000001">
    <property type="protein sequence ID" value="STO08110.1"/>
    <property type="molecule type" value="Genomic_DNA"/>
</dbReference>
<protein>
    <recommendedName>
        <fullName evidence="6">Lipoprotein</fullName>
    </recommendedName>
</protein>
<evidence type="ECO:0000256" key="2">
    <source>
        <dbReference type="ARBA" id="ARBA00022729"/>
    </source>
</evidence>
<evidence type="ECO:0000256" key="3">
    <source>
        <dbReference type="ARBA" id="ARBA00023136"/>
    </source>
</evidence>